<evidence type="ECO:0000313" key="1">
    <source>
        <dbReference type="EMBL" id="CAK9069731.1"/>
    </source>
</evidence>
<sequence>MYQRPPAGSSLFDVLVAVGAPRLMVASQWPAFSVVTSRSRRSPRFRSKLKQPTWQMAADGRWSCGEAAGFLAAVGKDDVLLDLNGTSAAKVRPLRIAINSASCRCVGIAR</sequence>
<keyword evidence="2" id="KW-1185">Reference proteome</keyword>
<dbReference type="EMBL" id="CAXAMN010022472">
    <property type="protein sequence ID" value="CAK9069731.1"/>
    <property type="molecule type" value="Genomic_DNA"/>
</dbReference>
<organism evidence="1 2">
    <name type="scientific">Durusdinium trenchii</name>
    <dbReference type="NCBI Taxonomy" id="1381693"/>
    <lineage>
        <taxon>Eukaryota</taxon>
        <taxon>Sar</taxon>
        <taxon>Alveolata</taxon>
        <taxon>Dinophyceae</taxon>
        <taxon>Suessiales</taxon>
        <taxon>Symbiodiniaceae</taxon>
        <taxon>Durusdinium</taxon>
    </lineage>
</organism>
<protein>
    <submittedName>
        <fullName evidence="1">Uncharacterized protein</fullName>
    </submittedName>
</protein>
<gene>
    <name evidence="1" type="ORF">CCMP2556_LOCUS34296</name>
</gene>
<name>A0ABP0P124_9DINO</name>
<comment type="caution">
    <text evidence="1">The sequence shown here is derived from an EMBL/GenBank/DDBJ whole genome shotgun (WGS) entry which is preliminary data.</text>
</comment>
<reference evidence="1 2" key="1">
    <citation type="submission" date="2024-02" db="EMBL/GenBank/DDBJ databases">
        <authorList>
            <person name="Chen Y."/>
            <person name="Shah S."/>
            <person name="Dougan E. K."/>
            <person name="Thang M."/>
            <person name="Chan C."/>
        </authorList>
    </citation>
    <scope>NUCLEOTIDE SEQUENCE [LARGE SCALE GENOMIC DNA]</scope>
</reference>
<dbReference type="Proteomes" id="UP001642484">
    <property type="component" value="Unassembled WGS sequence"/>
</dbReference>
<evidence type="ECO:0000313" key="2">
    <source>
        <dbReference type="Proteomes" id="UP001642484"/>
    </source>
</evidence>
<proteinExistence type="predicted"/>
<accession>A0ABP0P124</accession>